<sequence length="147" mass="15481">MIFDKTLQFSDAQAVTVSAKSTNAINFNAVGRVYGAAADLSRDVAKSLKIPLLIQVVETFDTAAEDGTLKIDIQLDSTDTFTPDKTITIGTFTEAELVAGFQVPWTLLPQGINLQYAQLYFTVGGAGAFTAGKITAGIVGSVQTNGV</sequence>
<dbReference type="EMBL" id="JACJHZ010000002">
    <property type="protein sequence ID" value="MBA9018577.1"/>
    <property type="molecule type" value="Genomic_DNA"/>
</dbReference>
<proteinExistence type="predicted"/>
<comment type="caution">
    <text evidence="1">The sequence shown here is derived from an EMBL/GenBank/DDBJ whole genome shotgun (WGS) entry which is preliminary data.</text>
</comment>
<keyword evidence="2" id="KW-1185">Reference proteome</keyword>
<protein>
    <submittedName>
        <fullName evidence="1">Uncharacterized protein</fullName>
    </submittedName>
</protein>
<dbReference type="RefSeq" id="WP_182573425.1">
    <property type="nucleotide sequence ID" value="NZ_JACJHY010000002.1"/>
</dbReference>
<dbReference type="Proteomes" id="UP000587524">
    <property type="component" value="Unassembled WGS sequence"/>
</dbReference>
<evidence type="ECO:0000313" key="1">
    <source>
        <dbReference type="EMBL" id="MBA9018577.1"/>
    </source>
</evidence>
<evidence type="ECO:0000313" key="2">
    <source>
        <dbReference type="Proteomes" id="UP000587524"/>
    </source>
</evidence>
<organism evidence="1 2">
    <name type="scientific">Aminobacter ciceronei</name>
    <dbReference type="NCBI Taxonomy" id="150723"/>
    <lineage>
        <taxon>Bacteria</taxon>
        <taxon>Pseudomonadati</taxon>
        <taxon>Pseudomonadota</taxon>
        <taxon>Alphaproteobacteria</taxon>
        <taxon>Hyphomicrobiales</taxon>
        <taxon>Phyllobacteriaceae</taxon>
        <taxon>Aminobacter</taxon>
    </lineage>
</organism>
<accession>A0ABR6C0T4</accession>
<dbReference type="Gene3D" id="2.60.120.1110">
    <property type="match status" value="1"/>
</dbReference>
<dbReference type="InterPro" id="IPR048922">
    <property type="entry name" value="Bbp16"/>
</dbReference>
<reference evidence="1 2" key="1">
    <citation type="submission" date="2020-08" db="EMBL/GenBank/DDBJ databases">
        <title>Genomic Encyclopedia of Type Strains, Phase IV (KMG-IV): sequencing the most valuable type-strain genomes for metagenomic binning, comparative biology and taxonomic classification.</title>
        <authorList>
            <person name="Goeker M."/>
        </authorList>
    </citation>
    <scope>NUCLEOTIDE SEQUENCE [LARGE SCALE GENOMIC DNA]</scope>
    <source>
        <strain evidence="1 2">DSM 17455</strain>
    </source>
</reference>
<name>A0ABR6C0T4_9HYPH</name>
<dbReference type="Pfam" id="PF21190">
    <property type="entry name" value="Bbp16"/>
    <property type="match status" value="1"/>
</dbReference>
<gene>
    <name evidence="1" type="ORF">HNQ97_000563</name>
</gene>